<dbReference type="EMBL" id="MWIH01000006">
    <property type="protein sequence ID" value="OQO91274.1"/>
    <property type="molecule type" value="Genomic_DNA"/>
</dbReference>
<dbReference type="AlphaFoldDB" id="A0A1V9A2V5"/>
<name>A0A1V9A2V5_SACPI</name>
<evidence type="ECO:0000313" key="3">
    <source>
        <dbReference type="Proteomes" id="UP000192591"/>
    </source>
</evidence>
<keyword evidence="1" id="KW-0472">Membrane</keyword>
<dbReference type="STRING" id="1962155.B1813_16900"/>
<proteinExistence type="predicted"/>
<evidence type="ECO:0000256" key="1">
    <source>
        <dbReference type="SAM" id="Phobius"/>
    </source>
</evidence>
<sequence length="151" mass="16506">MRFDTTVLPPRWMRRLLFAVFVLAVGVSASVWLFTDGPWWAQTLATVVLLGVTWPLVTLHGRVTVDERALTLALVPLLRRRVPLDSLTAVELTSADPWNDFGGYGYRPLGDGLVGFAFEKGPAVRVTTREGRTYVIAVPGAEALVAVLTDG</sequence>
<organism evidence="2 3">
    <name type="scientific">Saccharomonospora piscinae</name>
    <dbReference type="NCBI Taxonomy" id="687388"/>
    <lineage>
        <taxon>Bacteria</taxon>
        <taxon>Bacillati</taxon>
        <taxon>Actinomycetota</taxon>
        <taxon>Actinomycetes</taxon>
        <taxon>Pseudonocardiales</taxon>
        <taxon>Pseudonocardiaceae</taxon>
        <taxon>Saccharomonospora</taxon>
    </lineage>
</organism>
<dbReference type="RefSeq" id="WP_081193573.1">
    <property type="nucleotide sequence ID" value="NZ_MWIH01000006.1"/>
</dbReference>
<accession>A0A1V9A2V5</accession>
<keyword evidence="1" id="KW-1133">Transmembrane helix</keyword>
<keyword evidence="1" id="KW-0812">Transmembrane</keyword>
<feature type="transmembrane region" description="Helical" evidence="1">
    <location>
        <begin position="39"/>
        <end position="59"/>
    </location>
</feature>
<protein>
    <recommendedName>
        <fullName evidence="4">Bacterial Pleckstrin homology domain-containing protein</fullName>
    </recommendedName>
</protein>
<dbReference type="Proteomes" id="UP000192591">
    <property type="component" value="Unassembled WGS sequence"/>
</dbReference>
<evidence type="ECO:0000313" key="2">
    <source>
        <dbReference type="EMBL" id="OQO91274.1"/>
    </source>
</evidence>
<keyword evidence="3" id="KW-1185">Reference proteome</keyword>
<evidence type="ECO:0008006" key="4">
    <source>
        <dbReference type="Google" id="ProtNLM"/>
    </source>
</evidence>
<reference evidence="2 3" key="1">
    <citation type="submission" date="2017-02" db="EMBL/GenBank/DDBJ databases">
        <title>Draft genome of Saccharomonospora sp. 154.</title>
        <authorList>
            <person name="Alonso-Carmona G.S."/>
            <person name="De La Haba R."/>
            <person name="Vera-Gargallo B."/>
            <person name="Sandoval-Trujillo A.H."/>
            <person name="Ramirez-Duran N."/>
            <person name="Ventosa A."/>
        </authorList>
    </citation>
    <scope>NUCLEOTIDE SEQUENCE [LARGE SCALE GENOMIC DNA]</scope>
    <source>
        <strain evidence="2 3">LRS4.154</strain>
    </source>
</reference>
<gene>
    <name evidence="2" type="ORF">B1813_16900</name>
</gene>
<comment type="caution">
    <text evidence="2">The sequence shown here is derived from an EMBL/GenBank/DDBJ whole genome shotgun (WGS) entry which is preliminary data.</text>
</comment>